<sequence length="77" mass="8687">MSPCIQVVHSPRLPLLPSVSLLSSLCCPLSAALPLLFSIICLSLYRILVNRCKIQTRISRLPFGKPSRRYLLHRESI</sequence>
<dbReference type="EMBL" id="MU274986">
    <property type="protein sequence ID" value="KAI0083164.1"/>
    <property type="molecule type" value="Genomic_DNA"/>
</dbReference>
<organism evidence="1 2">
    <name type="scientific">Irpex rosettiformis</name>
    <dbReference type="NCBI Taxonomy" id="378272"/>
    <lineage>
        <taxon>Eukaryota</taxon>
        <taxon>Fungi</taxon>
        <taxon>Dikarya</taxon>
        <taxon>Basidiomycota</taxon>
        <taxon>Agaricomycotina</taxon>
        <taxon>Agaricomycetes</taxon>
        <taxon>Polyporales</taxon>
        <taxon>Irpicaceae</taxon>
        <taxon>Irpex</taxon>
    </lineage>
</organism>
<dbReference type="Proteomes" id="UP001055072">
    <property type="component" value="Unassembled WGS sequence"/>
</dbReference>
<protein>
    <submittedName>
        <fullName evidence="1">Uncharacterized protein</fullName>
    </submittedName>
</protein>
<reference evidence="1" key="1">
    <citation type="journal article" date="2021" name="Environ. Microbiol.">
        <title>Gene family expansions and transcriptome signatures uncover fungal adaptations to wood decay.</title>
        <authorList>
            <person name="Hage H."/>
            <person name="Miyauchi S."/>
            <person name="Viragh M."/>
            <person name="Drula E."/>
            <person name="Min B."/>
            <person name="Chaduli D."/>
            <person name="Navarro D."/>
            <person name="Favel A."/>
            <person name="Norest M."/>
            <person name="Lesage-Meessen L."/>
            <person name="Balint B."/>
            <person name="Merenyi Z."/>
            <person name="de Eugenio L."/>
            <person name="Morin E."/>
            <person name="Martinez A.T."/>
            <person name="Baldrian P."/>
            <person name="Stursova M."/>
            <person name="Martinez M.J."/>
            <person name="Novotny C."/>
            <person name="Magnuson J.K."/>
            <person name="Spatafora J.W."/>
            <person name="Maurice S."/>
            <person name="Pangilinan J."/>
            <person name="Andreopoulos W."/>
            <person name="LaButti K."/>
            <person name="Hundley H."/>
            <person name="Na H."/>
            <person name="Kuo A."/>
            <person name="Barry K."/>
            <person name="Lipzen A."/>
            <person name="Henrissat B."/>
            <person name="Riley R."/>
            <person name="Ahrendt S."/>
            <person name="Nagy L.G."/>
            <person name="Grigoriev I.V."/>
            <person name="Martin F."/>
            <person name="Rosso M.N."/>
        </authorList>
    </citation>
    <scope>NUCLEOTIDE SEQUENCE</scope>
    <source>
        <strain evidence="1">CBS 384.51</strain>
    </source>
</reference>
<gene>
    <name evidence="1" type="ORF">BDY19DRAFT_980486</name>
</gene>
<accession>A0ACB8TMI5</accession>
<comment type="caution">
    <text evidence="1">The sequence shown here is derived from an EMBL/GenBank/DDBJ whole genome shotgun (WGS) entry which is preliminary data.</text>
</comment>
<evidence type="ECO:0000313" key="2">
    <source>
        <dbReference type="Proteomes" id="UP001055072"/>
    </source>
</evidence>
<proteinExistence type="predicted"/>
<evidence type="ECO:0000313" key="1">
    <source>
        <dbReference type="EMBL" id="KAI0083164.1"/>
    </source>
</evidence>
<name>A0ACB8TMI5_9APHY</name>
<keyword evidence="2" id="KW-1185">Reference proteome</keyword>